<keyword evidence="1" id="KW-0663">Pyridoxal phosphate</keyword>
<dbReference type="InterPro" id="IPR015424">
    <property type="entry name" value="PyrdxlP-dep_Trfase"/>
</dbReference>
<name>A0ABR4GB09_9EURO</name>
<dbReference type="InterPro" id="IPR015421">
    <property type="entry name" value="PyrdxlP-dep_Trfase_major"/>
</dbReference>
<proteinExistence type="predicted"/>
<dbReference type="SUPFAM" id="SSF56059">
    <property type="entry name" value="Glutathione synthetase ATP-binding domain-like"/>
    <property type="match status" value="1"/>
</dbReference>
<dbReference type="EMBL" id="JBFTWV010000028">
    <property type="protein sequence ID" value="KAL2796220.1"/>
    <property type="molecule type" value="Genomic_DNA"/>
</dbReference>
<dbReference type="Proteomes" id="UP001610563">
    <property type="component" value="Unassembled WGS sequence"/>
</dbReference>
<sequence length="708" mass="78969">MAKATSNGPLNPEEPPLDHDFHNGWGTLYSANAIKNDHRTRLIWEDYTRNPARVERHYHKLLNEYTARFASFFNGYWPITLHAHVSDVLNPTTIASLILNTASTSPLVIEDPTLSPLLKDDPEPKKLHQFVRDLLGWTDVHISAPKLATVQGTYGSAFGPLAHSSEEWEYQIIGAGPAPFCITRDDFASEETLLAKLYTAKAQGCVTVICDLVNASDGSIFPPEYYRMLRICCSRTRIFLLMDEAMTAIRCGAPWVCQRPEYSEDPDLQPDMIAFGKGIGVSGVAVNFSGMMMRHLAYHKEEQILQTIRLWRAMVTRPIALPVLLEAMAIVNVAEAEDWPARSEKIGRALREFILRHAGGEGQGKEIVRGIGAFIAVDREFSKRFRVMATFRRTSPWARWLPKLDSPALTDPEEIERYLLELGALVTIKRWLDEDIIDAMLNHDVVNFLWAEYYIRHSIEFAQFLDKAEGAISKLAARTAKAPLVINNFALVRWNMDKRYLLDMQKAGFDIPATEIIDPKSFPSAAALHERLLRFQPSGPVVLKPSISASSANTHLVADIGSLSAEDLTYLDACTRGRLESSLVIQQFEPAIASGEYSFVFVGGKLCNAALKTPKDGEFRCQTSFGGRVCKAALENIDPQAVSTVTSIFDTLRKRFGEGSIGGIGYVRIDGLVTEDRPFVLMEIEAIEPELGLEFGGLNEMLALLMDE</sequence>
<dbReference type="InterPro" id="IPR013815">
    <property type="entry name" value="ATP_grasp_subdomain_1"/>
</dbReference>
<dbReference type="Gene3D" id="3.40.640.10">
    <property type="entry name" value="Type I PLP-dependent aspartate aminotransferase-like (Major domain)"/>
    <property type="match status" value="1"/>
</dbReference>
<gene>
    <name evidence="2" type="ORF">BJX66DRAFT_324165</name>
</gene>
<dbReference type="Pfam" id="PF00202">
    <property type="entry name" value="Aminotran_3"/>
    <property type="match status" value="1"/>
</dbReference>
<dbReference type="InterPro" id="IPR015422">
    <property type="entry name" value="PyrdxlP-dep_Trfase_small"/>
</dbReference>
<dbReference type="InterPro" id="IPR005814">
    <property type="entry name" value="Aminotrans_3"/>
</dbReference>
<reference evidence="2 3" key="1">
    <citation type="submission" date="2024-07" db="EMBL/GenBank/DDBJ databases">
        <title>Section-level genome sequencing and comparative genomics of Aspergillus sections Usti and Cavernicolus.</title>
        <authorList>
            <consortium name="Lawrence Berkeley National Laboratory"/>
            <person name="Nybo J.L."/>
            <person name="Vesth T.C."/>
            <person name="Theobald S."/>
            <person name="Frisvad J.C."/>
            <person name="Larsen T.O."/>
            <person name="Kjaerboelling I."/>
            <person name="Rothschild-Mancinelli K."/>
            <person name="Lyhne E.K."/>
            <person name="Kogle M.E."/>
            <person name="Barry K."/>
            <person name="Clum A."/>
            <person name="Na H."/>
            <person name="Ledsgaard L."/>
            <person name="Lin J."/>
            <person name="Lipzen A."/>
            <person name="Kuo A."/>
            <person name="Riley R."/>
            <person name="Mondo S."/>
            <person name="Labutti K."/>
            <person name="Haridas S."/>
            <person name="Pangalinan J."/>
            <person name="Salamov A.A."/>
            <person name="Simmons B.A."/>
            <person name="Magnuson J.K."/>
            <person name="Chen J."/>
            <person name="Drula E."/>
            <person name="Henrissat B."/>
            <person name="Wiebenga A."/>
            <person name="Lubbers R.J."/>
            <person name="Gomes A.C."/>
            <person name="Makela M.R."/>
            <person name="Stajich J."/>
            <person name="Grigoriev I.V."/>
            <person name="Mortensen U.H."/>
            <person name="De Vries R.P."/>
            <person name="Baker S.E."/>
            <person name="Andersen M.R."/>
        </authorList>
    </citation>
    <scope>NUCLEOTIDE SEQUENCE [LARGE SCALE GENOMIC DNA]</scope>
    <source>
        <strain evidence="2 3">CBS 209.92</strain>
    </source>
</reference>
<organism evidence="2 3">
    <name type="scientific">Aspergillus keveii</name>
    <dbReference type="NCBI Taxonomy" id="714993"/>
    <lineage>
        <taxon>Eukaryota</taxon>
        <taxon>Fungi</taxon>
        <taxon>Dikarya</taxon>
        <taxon>Ascomycota</taxon>
        <taxon>Pezizomycotina</taxon>
        <taxon>Eurotiomycetes</taxon>
        <taxon>Eurotiomycetidae</taxon>
        <taxon>Eurotiales</taxon>
        <taxon>Aspergillaceae</taxon>
        <taxon>Aspergillus</taxon>
        <taxon>Aspergillus subgen. Nidulantes</taxon>
    </lineage>
</organism>
<dbReference type="Gene3D" id="3.30.1490.20">
    <property type="entry name" value="ATP-grasp fold, A domain"/>
    <property type="match status" value="1"/>
</dbReference>
<dbReference type="Gene3D" id="3.90.1150.10">
    <property type="entry name" value="Aspartate Aminotransferase, domain 1"/>
    <property type="match status" value="1"/>
</dbReference>
<accession>A0ABR4GB09</accession>
<evidence type="ECO:0008006" key="4">
    <source>
        <dbReference type="Google" id="ProtNLM"/>
    </source>
</evidence>
<keyword evidence="3" id="KW-1185">Reference proteome</keyword>
<evidence type="ECO:0000313" key="2">
    <source>
        <dbReference type="EMBL" id="KAL2796220.1"/>
    </source>
</evidence>
<dbReference type="SUPFAM" id="SSF53383">
    <property type="entry name" value="PLP-dependent transferases"/>
    <property type="match status" value="1"/>
</dbReference>
<evidence type="ECO:0000256" key="1">
    <source>
        <dbReference type="ARBA" id="ARBA00022898"/>
    </source>
</evidence>
<dbReference type="InterPro" id="IPR053191">
    <property type="entry name" value="DcsG_Biosynth_Enzyme"/>
</dbReference>
<dbReference type="Gene3D" id="3.30.470.20">
    <property type="entry name" value="ATP-grasp fold, B domain"/>
    <property type="match status" value="1"/>
</dbReference>
<dbReference type="PANTHER" id="PTHR39217:SF1">
    <property type="entry name" value="GLUTATHIONE SYNTHETASE"/>
    <property type="match status" value="1"/>
</dbReference>
<dbReference type="PANTHER" id="PTHR39217">
    <property type="match status" value="1"/>
</dbReference>
<evidence type="ECO:0000313" key="3">
    <source>
        <dbReference type="Proteomes" id="UP001610563"/>
    </source>
</evidence>
<comment type="caution">
    <text evidence="2">The sequence shown here is derived from an EMBL/GenBank/DDBJ whole genome shotgun (WGS) entry which is preliminary data.</text>
</comment>
<protein>
    <recommendedName>
        <fullName evidence="4">ATP-grasp domain-containing protein</fullName>
    </recommendedName>
</protein>